<dbReference type="PANTHER" id="PTHR13531:SF6">
    <property type="entry name" value="TMEM (HUMAN TRANSMEMBRANE PROTEIN) HOMOLOG"/>
    <property type="match status" value="1"/>
</dbReference>
<dbReference type="RefSeq" id="XP_033180231.1">
    <property type="nucleotide sequence ID" value="XM_033324340.1"/>
</dbReference>
<protein>
    <submittedName>
        <fullName evidence="7">Transmembrane protein 17B isoform X2</fullName>
    </submittedName>
</protein>
<comment type="subcellular location">
    <subcellularLocation>
        <location evidence="1">Membrane</location>
        <topology evidence="1">Multi-pass membrane protein</topology>
    </subcellularLocation>
</comment>
<proteinExistence type="predicted"/>
<feature type="transmembrane region" description="Helical" evidence="5">
    <location>
        <begin position="33"/>
        <end position="51"/>
    </location>
</feature>
<dbReference type="GO" id="GO:0035869">
    <property type="term" value="C:ciliary transition zone"/>
    <property type="evidence" value="ECO:0007669"/>
    <property type="project" value="TreeGrafter"/>
</dbReference>
<keyword evidence="6" id="KW-1185">Reference proteome</keyword>
<evidence type="ECO:0000256" key="1">
    <source>
        <dbReference type="ARBA" id="ARBA00004141"/>
    </source>
</evidence>
<dbReference type="Pfam" id="PF09799">
    <property type="entry name" value="Transmemb_17"/>
    <property type="match status" value="1"/>
</dbReference>
<keyword evidence="2 5" id="KW-0812">Transmembrane</keyword>
<keyword evidence="3 5" id="KW-1133">Transmembrane helix</keyword>
<evidence type="ECO:0000313" key="7">
    <source>
        <dbReference type="RefSeq" id="XP_033180231.1"/>
    </source>
</evidence>
<evidence type="ECO:0000256" key="4">
    <source>
        <dbReference type="ARBA" id="ARBA00023136"/>
    </source>
</evidence>
<dbReference type="PANTHER" id="PTHR13531">
    <property type="entry name" value="GEO07735P1-RELATED-RELATED"/>
    <property type="match status" value="1"/>
</dbReference>
<name>A0A6P8M4C1_BOMIM</name>
<dbReference type="GeneID" id="100740562"/>
<dbReference type="GO" id="GO:0016020">
    <property type="term" value="C:membrane"/>
    <property type="evidence" value="ECO:0007669"/>
    <property type="project" value="UniProtKB-SubCell"/>
</dbReference>
<gene>
    <name evidence="7" type="primary">LOC100740562</name>
</gene>
<evidence type="ECO:0000313" key="6">
    <source>
        <dbReference type="Proteomes" id="UP000515180"/>
    </source>
</evidence>
<feature type="transmembrane region" description="Helical" evidence="5">
    <location>
        <begin position="63"/>
        <end position="87"/>
    </location>
</feature>
<accession>A0A6P8M4C1</accession>
<dbReference type="AlphaFoldDB" id="A0A6P8M4C1"/>
<evidence type="ECO:0000256" key="3">
    <source>
        <dbReference type="ARBA" id="ARBA00022989"/>
    </source>
</evidence>
<keyword evidence="4 5" id="KW-0472">Membrane</keyword>
<evidence type="ECO:0000256" key="2">
    <source>
        <dbReference type="ARBA" id="ARBA00022692"/>
    </source>
</evidence>
<dbReference type="InterPro" id="IPR019184">
    <property type="entry name" value="Uncharacterised_TM-17"/>
</dbReference>
<evidence type="ECO:0000256" key="5">
    <source>
        <dbReference type="SAM" id="Phobius"/>
    </source>
</evidence>
<dbReference type="Proteomes" id="UP000515180">
    <property type="component" value="Unplaced"/>
</dbReference>
<sequence>MSQFTTTNVINETSSKLTYHDYNKTRSNLPFQIALYVNLWLFPVWLLITVVNLDAKYNNLTNVYKLLTIAIFLILSIFESLKLYLGYLGNLTGKVM</sequence>
<reference evidence="7" key="1">
    <citation type="submission" date="2025-08" db="UniProtKB">
        <authorList>
            <consortium name="RefSeq"/>
        </authorList>
    </citation>
    <scope>IDENTIFICATION</scope>
</reference>
<organism evidence="6 7">
    <name type="scientific">Bombus impatiens</name>
    <name type="common">Bumblebee</name>
    <dbReference type="NCBI Taxonomy" id="132113"/>
    <lineage>
        <taxon>Eukaryota</taxon>
        <taxon>Metazoa</taxon>
        <taxon>Ecdysozoa</taxon>
        <taxon>Arthropoda</taxon>
        <taxon>Hexapoda</taxon>
        <taxon>Insecta</taxon>
        <taxon>Pterygota</taxon>
        <taxon>Neoptera</taxon>
        <taxon>Endopterygota</taxon>
        <taxon>Hymenoptera</taxon>
        <taxon>Apocrita</taxon>
        <taxon>Aculeata</taxon>
        <taxon>Apoidea</taxon>
        <taxon>Anthophila</taxon>
        <taxon>Apidae</taxon>
        <taxon>Bombus</taxon>
        <taxon>Pyrobombus</taxon>
    </lineage>
</organism>
<dbReference type="GO" id="GO:1905515">
    <property type="term" value="P:non-motile cilium assembly"/>
    <property type="evidence" value="ECO:0007669"/>
    <property type="project" value="TreeGrafter"/>
</dbReference>